<comment type="caution">
    <text evidence="1">The sequence shown here is derived from an EMBL/GenBank/DDBJ whole genome shotgun (WGS) entry which is preliminary data.</text>
</comment>
<evidence type="ECO:0000313" key="1">
    <source>
        <dbReference type="EMBL" id="MBB4661440.1"/>
    </source>
</evidence>
<keyword evidence="2" id="KW-1185">Reference proteome</keyword>
<name>A0A840IBX6_9ACTN</name>
<dbReference type="RefSeq" id="WP_183339609.1">
    <property type="nucleotide sequence ID" value="NZ_JACHNU010000001.1"/>
</dbReference>
<evidence type="ECO:0000313" key="2">
    <source>
        <dbReference type="Proteomes" id="UP000585272"/>
    </source>
</evidence>
<dbReference type="AlphaFoldDB" id="A0A840IBX6"/>
<proteinExistence type="predicted"/>
<gene>
    <name evidence="1" type="ORF">BDZ31_001013</name>
</gene>
<reference evidence="1 2" key="1">
    <citation type="submission" date="2020-08" db="EMBL/GenBank/DDBJ databases">
        <title>Genomic Encyclopedia of Archaeal and Bacterial Type Strains, Phase II (KMG-II): from individual species to whole genera.</title>
        <authorList>
            <person name="Goeker M."/>
        </authorList>
    </citation>
    <scope>NUCLEOTIDE SEQUENCE [LARGE SCALE GENOMIC DNA]</scope>
    <source>
        <strain evidence="1 2">DSM 23288</strain>
    </source>
</reference>
<accession>A0A840IBX6</accession>
<dbReference type="Proteomes" id="UP000585272">
    <property type="component" value="Unassembled WGS sequence"/>
</dbReference>
<protein>
    <recommendedName>
        <fullName evidence="3">DUF4267 domain-containing protein</fullName>
    </recommendedName>
</protein>
<evidence type="ECO:0008006" key="3">
    <source>
        <dbReference type="Google" id="ProtNLM"/>
    </source>
</evidence>
<sequence>MSPRTLVAGIALGRLALGAALLAAPRKVVGPGWIGGEAERPAAGVLLRAVGARDLALAVGTLAALKQGSSLSPWIVGGALADGADFAATLAAGQAIPTQGRASVGLLAGGAFGAQLGLLRAVNG</sequence>
<dbReference type="EMBL" id="JACHNU010000001">
    <property type="protein sequence ID" value="MBB4661440.1"/>
    <property type="molecule type" value="Genomic_DNA"/>
</dbReference>
<organism evidence="1 2">
    <name type="scientific">Conexibacter arvalis</name>
    <dbReference type="NCBI Taxonomy" id="912552"/>
    <lineage>
        <taxon>Bacteria</taxon>
        <taxon>Bacillati</taxon>
        <taxon>Actinomycetota</taxon>
        <taxon>Thermoleophilia</taxon>
        <taxon>Solirubrobacterales</taxon>
        <taxon>Conexibacteraceae</taxon>
        <taxon>Conexibacter</taxon>
    </lineage>
</organism>